<gene>
    <name evidence="4" type="ORF">IOQ59_19325</name>
</gene>
<proteinExistence type="predicted"/>
<keyword evidence="5" id="KW-1185">Reference proteome</keyword>
<dbReference type="AlphaFoldDB" id="A0A8J7K0P1"/>
<sequence>MRALTMLLAILLLQGCIATKSLQRDTLQSAQLAAQQCSETLIQVNDLIEEQQKTTQAIEREAKKSRAALTRPVQRDQACPDLRKSLRNKTVVGAVEWAMVDLGSKQLIAKARMDTGASTSSLNATNISEFERNGQRWVRFTLADGTEVSKVLIRYVNVRQASTNKDRRRVVKLGIKLGTISYVGEFTLADRSHLKYEVLIGRNVLRDLMVVDVARLYMLGKKPKETKKSSKNTPKKAARN</sequence>
<organism evidence="4 5">
    <name type="scientific">Pontibacterium sinense</name>
    <dbReference type="NCBI Taxonomy" id="2781979"/>
    <lineage>
        <taxon>Bacteria</taxon>
        <taxon>Pseudomonadati</taxon>
        <taxon>Pseudomonadota</taxon>
        <taxon>Gammaproteobacteria</taxon>
        <taxon>Oceanospirillales</taxon>
        <taxon>Oceanospirillaceae</taxon>
        <taxon>Pontibacterium</taxon>
    </lineage>
</organism>
<keyword evidence="4" id="KW-0378">Hydrolase</keyword>
<dbReference type="GO" id="GO:0008233">
    <property type="term" value="F:peptidase activity"/>
    <property type="evidence" value="ECO:0007669"/>
    <property type="project" value="UniProtKB-KW"/>
</dbReference>
<evidence type="ECO:0000259" key="3">
    <source>
        <dbReference type="Pfam" id="PF05618"/>
    </source>
</evidence>
<dbReference type="RefSeq" id="WP_193955114.1">
    <property type="nucleotide sequence ID" value="NZ_JADEYS010000027.1"/>
</dbReference>
<dbReference type="Proteomes" id="UP000640333">
    <property type="component" value="Unassembled WGS sequence"/>
</dbReference>
<name>A0A8J7K0P1_9GAMM</name>
<evidence type="ECO:0000256" key="1">
    <source>
        <dbReference type="SAM" id="Coils"/>
    </source>
</evidence>
<comment type="caution">
    <text evidence="4">The sequence shown here is derived from an EMBL/GenBank/DDBJ whole genome shotgun (WGS) entry which is preliminary data.</text>
</comment>
<dbReference type="EMBL" id="JADEYS010000027">
    <property type="protein sequence ID" value="MBE9399419.1"/>
    <property type="molecule type" value="Genomic_DNA"/>
</dbReference>
<accession>A0A8J7K0P1</accession>
<dbReference type="Gene3D" id="2.40.70.10">
    <property type="entry name" value="Acid Proteases"/>
    <property type="match status" value="1"/>
</dbReference>
<keyword evidence="4" id="KW-0645">Protease</keyword>
<dbReference type="GO" id="GO:0006508">
    <property type="term" value="P:proteolysis"/>
    <property type="evidence" value="ECO:0007669"/>
    <property type="project" value="UniProtKB-KW"/>
</dbReference>
<dbReference type="PANTHER" id="PTHR38037">
    <property type="entry name" value="ZN_PROTEASE DOMAIN-CONTAINING PROTEIN"/>
    <property type="match status" value="1"/>
</dbReference>
<dbReference type="PROSITE" id="PS51257">
    <property type="entry name" value="PROKAR_LIPOPROTEIN"/>
    <property type="match status" value="1"/>
</dbReference>
<evidence type="ECO:0000313" key="5">
    <source>
        <dbReference type="Proteomes" id="UP000640333"/>
    </source>
</evidence>
<feature type="domain" description="Retropepsin-like aspartic endopeptidase" evidence="3">
    <location>
        <begin position="91"/>
        <end position="219"/>
    </location>
</feature>
<evidence type="ECO:0000256" key="2">
    <source>
        <dbReference type="SAM" id="SignalP"/>
    </source>
</evidence>
<dbReference type="InterPro" id="IPR008503">
    <property type="entry name" value="Asp_endopeptidase"/>
</dbReference>
<evidence type="ECO:0000313" key="4">
    <source>
        <dbReference type="EMBL" id="MBE9399419.1"/>
    </source>
</evidence>
<keyword evidence="2" id="KW-0732">Signal</keyword>
<dbReference type="PANTHER" id="PTHR38037:SF2">
    <property type="entry name" value="ATP-DEPENDENT ZINC PROTEASE DOMAIN-CONTAINING PROTEIN-RELATED"/>
    <property type="match status" value="1"/>
</dbReference>
<dbReference type="SUPFAM" id="SSF50630">
    <property type="entry name" value="Acid proteases"/>
    <property type="match status" value="1"/>
</dbReference>
<dbReference type="Pfam" id="PF05618">
    <property type="entry name" value="Zn_protease"/>
    <property type="match status" value="1"/>
</dbReference>
<reference evidence="4" key="1">
    <citation type="submission" date="2020-10" db="EMBL/GenBank/DDBJ databases">
        <title>Bacterium isolated from coastal waters sediment.</title>
        <authorList>
            <person name="Chen R.-J."/>
            <person name="Lu D.-C."/>
            <person name="Zhu K.-L."/>
            <person name="Du Z.-J."/>
        </authorList>
    </citation>
    <scope>NUCLEOTIDE SEQUENCE</scope>
    <source>
        <strain evidence="4">N1Y112</strain>
    </source>
</reference>
<keyword evidence="1" id="KW-0175">Coiled coil</keyword>
<feature type="coiled-coil region" evidence="1">
    <location>
        <begin position="41"/>
        <end position="68"/>
    </location>
</feature>
<protein>
    <submittedName>
        <fullName evidence="4">ATP-dependent zinc protease</fullName>
    </submittedName>
</protein>
<feature type="chain" id="PRO_5035219425" evidence="2">
    <location>
        <begin position="19"/>
        <end position="240"/>
    </location>
</feature>
<dbReference type="InterPro" id="IPR021109">
    <property type="entry name" value="Peptidase_aspartic_dom_sf"/>
</dbReference>
<feature type="signal peptide" evidence="2">
    <location>
        <begin position="1"/>
        <end position="18"/>
    </location>
</feature>